<dbReference type="InterPro" id="IPR013970">
    <property type="entry name" value="Rfa2"/>
</dbReference>
<protein>
    <submittedName>
        <fullName evidence="4">Replication factor A protein</fullName>
    </submittedName>
</protein>
<accession>A0A8H8RDJ0</accession>
<evidence type="ECO:0000256" key="3">
    <source>
        <dbReference type="ARBA" id="ARBA00023242"/>
    </source>
</evidence>
<dbReference type="GO" id="GO:0006260">
    <property type="term" value="P:DNA replication"/>
    <property type="evidence" value="ECO:0007669"/>
    <property type="project" value="InterPro"/>
</dbReference>
<dbReference type="SUPFAM" id="SSF50249">
    <property type="entry name" value="Nucleic acid-binding proteins"/>
    <property type="match status" value="1"/>
</dbReference>
<name>A0A8H8RDJ0_9HELO</name>
<comment type="caution">
    <text evidence="4">The sequence shown here is derived from an EMBL/GenBank/DDBJ whole genome shotgun (WGS) entry which is preliminary data.</text>
</comment>
<dbReference type="Pfam" id="PF08661">
    <property type="entry name" value="Rep_fac-A_3"/>
    <property type="match status" value="1"/>
</dbReference>
<evidence type="ECO:0000256" key="2">
    <source>
        <dbReference type="ARBA" id="ARBA00009761"/>
    </source>
</evidence>
<dbReference type="PANTHER" id="PTHR15114:SF1">
    <property type="entry name" value="REPLICATION PROTEIN A 14 KDA SUBUNIT"/>
    <property type="match status" value="1"/>
</dbReference>
<dbReference type="OrthoDB" id="188186at2759"/>
<dbReference type="Gene3D" id="2.40.50.140">
    <property type="entry name" value="Nucleic acid-binding proteins"/>
    <property type="match status" value="1"/>
</dbReference>
<dbReference type="CDD" id="cd04479">
    <property type="entry name" value="RPA3"/>
    <property type="match status" value="1"/>
</dbReference>
<dbReference type="GO" id="GO:0003684">
    <property type="term" value="F:damaged DNA binding"/>
    <property type="evidence" value="ECO:0007669"/>
    <property type="project" value="TreeGrafter"/>
</dbReference>
<reference evidence="4 5" key="1">
    <citation type="submission" date="2018-05" db="EMBL/GenBank/DDBJ databases">
        <title>Genome sequencing and assembly of the regulated plant pathogen Lachnellula willkommii and related sister species for the development of diagnostic species identification markers.</title>
        <authorList>
            <person name="Giroux E."/>
            <person name="Bilodeau G."/>
        </authorList>
    </citation>
    <scope>NUCLEOTIDE SEQUENCE [LARGE SCALE GENOMIC DNA]</scope>
    <source>
        <strain evidence="4 5">CBS 197.66</strain>
    </source>
</reference>
<gene>
    <name evidence="4" type="primary">ssb3</name>
    <name evidence="4" type="ORF">LSUB1_G007140</name>
</gene>
<dbReference type="GO" id="GO:0003697">
    <property type="term" value="F:single-stranded DNA binding"/>
    <property type="evidence" value="ECO:0007669"/>
    <property type="project" value="TreeGrafter"/>
</dbReference>
<dbReference type="GO" id="GO:0000724">
    <property type="term" value="P:double-strand break repair via homologous recombination"/>
    <property type="evidence" value="ECO:0007669"/>
    <property type="project" value="TreeGrafter"/>
</dbReference>
<dbReference type="GO" id="GO:0035861">
    <property type="term" value="C:site of double-strand break"/>
    <property type="evidence" value="ECO:0007669"/>
    <property type="project" value="TreeGrafter"/>
</dbReference>
<comment type="similarity">
    <text evidence="2">Belongs to the replication factor A protein 3 family.</text>
</comment>
<evidence type="ECO:0000313" key="5">
    <source>
        <dbReference type="Proteomes" id="UP000462212"/>
    </source>
</evidence>
<evidence type="ECO:0000313" key="4">
    <source>
        <dbReference type="EMBL" id="TVY32924.1"/>
    </source>
</evidence>
<dbReference type="InterPro" id="IPR012340">
    <property type="entry name" value="NA-bd_OB-fold"/>
</dbReference>
<dbReference type="EMBL" id="QGMJ01000902">
    <property type="protein sequence ID" value="TVY32924.1"/>
    <property type="molecule type" value="Genomic_DNA"/>
</dbReference>
<sequence>MADNLSTPRILAPHLDAFQNRTIRLIGRVTQLRGETATIDAQGTVTAILNRDAHLSVGHAVEIVGKVQGDLSVRVLQSTDFGAEREFDDEEGRNGRTNADVDWDVDFAAAEALVDATHRYKEIFYSD</sequence>
<dbReference type="GO" id="GO:0006298">
    <property type="term" value="P:mismatch repair"/>
    <property type="evidence" value="ECO:0007669"/>
    <property type="project" value="TreeGrafter"/>
</dbReference>
<keyword evidence="3" id="KW-0539">Nucleus</keyword>
<dbReference type="PANTHER" id="PTHR15114">
    <property type="entry name" value="REPLICATION PROTEIN A3"/>
    <property type="match status" value="1"/>
</dbReference>
<evidence type="ECO:0000256" key="1">
    <source>
        <dbReference type="ARBA" id="ARBA00004123"/>
    </source>
</evidence>
<comment type="subcellular location">
    <subcellularLocation>
        <location evidence="1">Nucleus</location>
    </subcellularLocation>
</comment>
<organism evidence="4 5">
    <name type="scientific">Lachnellula subtilissima</name>
    <dbReference type="NCBI Taxonomy" id="602034"/>
    <lineage>
        <taxon>Eukaryota</taxon>
        <taxon>Fungi</taxon>
        <taxon>Dikarya</taxon>
        <taxon>Ascomycota</taxon>
        <taxon>Pezizomycotina</taxon>
        <taxon>Leotiomycetes</taxon>
        <taxon>Helotiales</taxon>
        <taxon>Lachnaceae</taxon>
        <taxon>Lachnellula</taxon>
    </lineage>
</organism>
<proteinExistence type="inferred from homology"/>
<dbReference type="GO" id="GO:0006284">
    <property type="term" value="P:base-excision repair"/>
    <property type="evidence" value="ECO:0007669"/>
    <property type="project" value="TreeGrafter"/>
</dbReference>
<dbReference type="AlphaFoldDB" id="A0A8H8RDJ0"/>
<dbReference type="GO" id="GO:0006289">
    <property type="term" value="P:nucleotide-excision repair"/>
    <property type="evidence" value="ECO:0007669"/>
    <property type="project" value="TreeGrafter"/>
</dbReference>
<dbReference type="Proteomes" id="UP000462212">
    <property type="component" value="Unassembled WGS sequence"/>
</dbReference>
<keyword evidence="5" id="KW-1185">Reference proteome</keyword>
<dbReference type="GO" id="GO:0005662">
    <property type="term" value="C:DNA replication factor A complex"/>
    <property type="evidence" value="ECO:0007669"/>
    <property type="project" value="TreeGrafter"/>
</dbReference>